<dbReference type="AlphaFoldDB" id="A0A932A948"/>
<protein>
    <submittedName>
        <fullName evidence="1">Uncharacterized protein</fullName>
    </submittedName>
</protein>
<organism evidence="1 2">
    <name type="scientific">Candidatus Korobacter versatilis</name>
    <dbReference type="NCBI Taxonomy" id="658062"/>
    <lineage>
        <taxon>Bacteria</taxon>
        <taxon>Pseudomonadati</taxon>
        <taxon>Acidobacteriota</taxon>
        <taxon>Terriglobia</taxon>
        <taxon>Terriglobales</taxon>
        <taxon>Candidatus Korobacteraceae</taxon>
        <taxon>Candidatus Korobacter</taxon>
    </lineage>
</organism>
<sequence>MLFLTAIGFSQQPKPTCFVDGAIPKNTKAAIEREALAFLGTALGEKPATAYQFLTAQSQREVGLEAFTALATGLSHSTEPRNLRVAHSFLVREITQERVAAACSSADPDQSVIVATEPRAQQAYVLFVADGVNNRVAFPVWLVEEELAWKIRGFIGFPTSLADKDSSALRAMAQTERQRGHSLNSALLYSAALQTRVSPLLEYGNATELRKELSGLKVPAEIEGQPPFVWKSAKHSFEVSSVQPMAIGGKLFLVVERVADTWPSDKEIDAASKDLITFLQQRYPEYREVFAGIIVRAHEKNGSRGFGTVEEDQPKP</sequence>
<name>A0A932A948_9BACT</name>
<accession>A0A932A948</accession>
<evidence type="ECO:0000313" key="1">
    <source>
        <dbReference type="EMBL" id="MBI2678965.1"/>
    </source>
</evidence>
<gene>
    <name evidence="1" type="ORF">HYX28_09305</name>
</gene>
<reference evidence="1" key="1">
    <citation type="submission" date="2020-07" db="EMBL/GenBank/DDBJ databases">
        <title>Huge and variable diversity of episymbiotic CPR bacteria and DPANN archaea in groundwater ecosystems.</title>
        <authorList>
            <person name="He C.Y."/>
            <person name="Keren R."/>
            <person name="Whittaker M."/>
            <person name="Farag I.F."/>
            <person name="Doudna J."/>
            <person name="Cate J.H.D."/>
            <person name="Banfield J.F."/>
        </authorList>
    </citation>
    <scope>NUCLEOTIDE SEQUENCE</scope>
    <source>
        <strain evidence="1">NC_groundwater_580_Pr5_B-0.1um_64_19</strain>
    </source>
</reference>
<comment type="caution">
    <text evidence="1">The sequence shown here is derived from an EMBL/GenBank/DDBJ whole genome shotgun (WGS) entry which is preliminary data.</text>
</comment>
<dbReference type="EMBL" id="JACPNR010000011">
    <property type="protein sequence ID" value="MBI2678965.1"/>
    <property type="molecule type" value="Genomic_DNA"/>
</dbReference>
<proteinExistence type="predicted"/>
<evidence type="ECO:0000313" key="2">
    <source>
        <dbReference type="Proteomes" id="UP000779809"/>
    </source>
</evidence>
<dbReference type="Proteomes" id="UP000779809">
    <property type="component" value="Unassembled WGS sequence"/>
</dbReference>